<name>A0A0B2SJJ6_GLYSO</name>
<dbReference type="EMBL" id="QZWG01000017">
    <property type="protein sequence ID" value="RZB57842.1"/>
    <property type="molecule type" value="Genomic_DNA"/>
</dbReference>
<reference evidence="2" key="1">
    <citation type="submission" date="2014-07" db="EMBL/GenBank/DDBJ databases">
        <title>Identification of a novel salt tolerance gene in wild soybean by whole-genome sequencing.</title>
        <authorList>
            <person name="Lam H.-M."/>
            <person name="Qi X."/>
            <person name="Li M.-W."/>
            <person name="Liu X."/>
            <person name="Xie M."/>
            <person name="Ni M."/>
            <person name="Xu X."/>
        </authorList>
    </citation>
    <scope>NUCLEOTIDE SEQUENCE [LARGE SCALE GENOMIC DNA]</scope>
    <source>
        <tissue evidence="2">Root</tissue>
    </source>
</reference>
<dbReference type="GO" id="GO:0047172">
    <property type="term" value="F:shikimate O-hydroxycinnamoyltransferase activity"/>
    <property type="evidence" value="ECO:0007669"/>
    <property type="project" value="UniProtKB-EC"/>
</dbReference>
<evidence type="ECO:0000256" key="1">
    <source>
        <dbReference type="ARBA" id="ARBA00009861"/>
    </source>
</evidence>
<dbReference type="InterPro" id="IPR023213">
    <property type="entry name" value="CAT-like_dom_sf"/>
</dbReference>
<dbReference type="Gramene" id="XM_028353555.1">
    <property type="protein sequence ID" value="XP_028209356.1"/>
    <property type="gene ID" value="LOC114392423"/>
</dbReference>
<dbReference type="Pfam" id="PF02458">
    <property type="entry name" value="Transferase"/>
    <property type="match status" value="1"/>
</dbReference>
<keyword evidence="2" id="KW-0012">Acyltransferase</keyword>
<evidence type="ECO:0000313" key="4">
    <source>
        <dbReference type="Proteomes" id="UP000289340"/>
    </source>
</evidence>
<protein>
    <submittedName>
        <fullName evidence="2">Hydroxycinnamoyl-Coenzyme A shikimate/quinate hydroxycinnamoyltransferase</fullName>
        <ecNumber evidence="2">2.3.1.133</ecNumber>
    </submittedName>
    <submittedName>
        <fullName evidence="3">Protein ECERIFERUM 2</fullName>
    </submittedName>
</protein>
<dbReference type="PANTHER" id="PTHR31642">
    <property type="entry name" value="TRICHOTHECENE 3-O-ACETYLTRANSFERASE"/>
    <property type="match status" value="1"/>
</dbReference>
<evidence type="ECO:0000313" key="3">
    <source>
        <dbReference type="EMBL" id="RZB57842.1"/>
    </source>
</evidence>
<dbReference type="EC" id="2.3.1.133" evidence="2"/>
<keyword evidence="4" id="KW-1185">Reference proteome</keyword>
<sequence>MALEVTHICKRTVVSTKAVEPGKYFPLSVLDRYMENNHIRMVYYYQTSREVELGKVTKKLRETLSEMLTHFPIVSGRLVRDDETGHWKIKCNDAGVRVVEAKAKGSVGGWLANLDREKELQLVHWEDMFHKPYYWSTFYVQLTEFEEGGLAIGLSCFHLLVDSTCATLFMKAWADISMVNKMITPPLFHHLPPRRPPNRNPNHHLHMELIHHYKSLIEKPNSTKETMYTTISMGFSNPMVQACMSMAQPNGPIPPFEALAALFWVSLSKVKGLRNRLVDMSICLDMRKVLGLDCTFFGNCMVYNKVNVEGNNYKFPQVVRAISDVVAKMDTEAIINLTEWLENNDVNSPTMMNNHNLVCTSLEGMDPYLTVFPDLFKPIHVSYYIEPVVGEGQVLILPGLPEEGPLSRVAMVTLRKEEAIKLCEDDLISQFSPTILMKCE</sequence>
<reference evidence="3 4" key="2">
    <citation type="submission" date="2018-09" db="EMBL/GenBank/DDBJ databases">
        <title>A high-quality reference genome of wild soybean provides a powerful tool to mine soybean genomes.</title>
        <authorList>
            <person name="Xie M."/>
            <person name="Chung C.Y.L."/>
            <person name="Li M.-W."/>
            <person name="Wong F.-L."/>
            <person name="Chan T.-F."/>
            <person name="Lam H.-M."/>
        </authorList>
    </citation>
    <scope>NUCLEOTIDE SEQUENCE [LARGE SCALE GENOMIC DNA]</scope>
    <source>
        <strain evidence="4">cv. W05</strain>
        <tissue evidence="3">Hypocotyl of etiolated seedlings</tissue>
    </source>
</reference>
<dbReference type="AlphaFoldDB" id="A0A0B2SJJ6"/>
<dbReference type="Gene3D" id="3.30.559.10">
    <property type="entry name" value="Chloramphenicol acetyltransferase-like domain"/>
    <property type="match status" value="2"/>
</dbReference>
<comment type="similarity">
    <text evidence="1">Belongs to the plant acyltransferase family.</text>
</comment>
<dbReference type="EMBL" id="KN642588">
    <property type="protein sequence ID" value="KHN45205.1"/>
    <property type="molecule type" value="Genomic_DNA"/>
</dbReference>
<keyword evidence="2" id="KW-0808">Transferase</keyword>
<dbReference type="InterPro" id="IPR050317">
    <property type="entry name" value="Plant_Fungal_Acyltransferase"/>
</dbReference>
<organism evidence="2">
    <name type="scientific">Glycine soja</name>
    <name type="common">Wild soybean</name>
    <dbReference type="NCBI Taxonomy" id="3848"/>
    <lineage>
        <taxon>Eukaryota</taxon>
        <taxon>Viridiplantae</taxon>
        <taxon>Streptophyta</taxon>
        <taxon>Embryophyta</taxon>
        <taxon>Tracheophyta</taxon>
        <taxon>Spermatophyta</taxon>
        <taxon>Magnoliopsida</taxon>
        <taxon>eudicotyledons</taxon>
        <taxon>Gunneridae</taxon>
        <taxon>Pentapetalae</taxon>
        <taxon>rosids</taxon>
        <taxon>fabids</taxon>
        <taxon>Fabales</taxon>
        <taxon>Fabaceae</taxon>
        <taxon>Papilionoideae</taxon>
        <taxon>50 kb inversion clade</taxon>
        <taxon>NPAAA clade</taxon>
        <taxon>indigoferoid/millettioid clade</taxon>
        <taxon>Phaseoleae</taxon>
        <taxon>Glycine</taxon>
        <taxon>Glycine subgen. Soja</taxon>
    </lineage>
</organism>
<dbReference type="Proteomes" id="UP000289340">
    <property type="component" value="Chromosome 17"/>
</dbReference>
<proteinExistence type="inferred from homology"/>
<dbReference type="Proteomes" id="UP000053555">
    <property type="component" value="Unassembled WGS sequence"/>
</dbReference>
<dbReference type="SMR" id="A0A0B2SJJ6"/>
<dbReference type="PANTHER" id="PTHR31642:SF26">
    <property type="entry name" value="HXXXD-TYPE ACYL-TRANSFERASE FAMILY PROTEIN"/>
    <property type="match status" value="1"/>
</dbReference>
<gene>
    <name evidence="3" type="ORF">D0Y65_046481</name>
    <name evidence="2" type="ORF">glysoja_044133</name>
</gene>
<accession>A0A0B2SJJ6</accession>
<evidence type="ECO:0000313" key="2">
    <source>
        <dbReference type="EMBL" id="KHN45205.1"/>
    </source>
</evidence>